<dbReference type="Pfam" id="PF04696">
    <property type="entry name" value="Pinin_SDK_memA"/>
    <property type="match status" value="1"/>
</dbReference>
<dbReference type="OrthoDB" id="330772at2759"/>
<keyword evidence="4" id="KW-1185">Reference proteome</keyword>
<gene>
    <name evidence="3" type="ORF">GNI_111300</name>
</gene>
<feature type="coiled-coil region" evidence="1">
    <location>
        <begin position="24"/>
        <end position="63"/>
    </location>
</feature>
<evidence type="ECO:0000313" key="4">
    <source>
        <dbReference type="Proteomes" id="UP000019763"/>
    </source>
</evidence>
<dbReference type="RefSeq" id="XP_011131506.1">
    <property type="nucleotide sequence ID" value="XM_011133204.1"/>
</dbReference>
<dbReference type="InterPro" id="IPR006786">
    <property type="entry name" value="Pinin_SDK_MemA"/>
</dbReference>
<comment type="caution">
    <text evidence="3">The sequence shown here is derived from an EMBL/GenBank/DDBJ whole genome shotgun (WGS) entry which is preliminary data.</text>
</comment>
<evidence type="ECO:0000313" key="3">
    <source>
        <dbReference type="EMBL" id="EZG55520.1"/>
    </source>
</evidence>
<dbReference type="Proteomes" id="UP000019763">
    <property type="component" value="Unassembled WGS sequence"/>
</dbReference>
<dbReference type="EMBL" id="AFNH02000832">
    <property type="protein sequence ID" value="EZG55520.1"/>
    <property type="molecule type" value="Genomic_DNA"/>
</dbReference>
<evidence type="ECO:0000259" key="2">
    <source>
        <dbReference type="Pfam" id="PF04696"/>
    </source>
</evidence>
<dbReference type="VEuPathDB" id="CryptoDB:GNI_111300"/>
<dbReference type="GeneID" id="22913926"/>
<feature type="domain" description="Pinin/SDK/MemA protein" evidence="2">
    <location>
        <begin position="8"/>
        <end position="119"/>
    </location>
</feature>
<name>A0A023B3G9_GRENI</name>
<reference evidence="3" key="1">
    <citation type="submission" date="2013-12" db="EMBL/GenBank/DDBJ databases">
        <authorList>
            <person name="Omoto C.K."/>
            <person name="Sibley D."/>
            <person name="Venepally P."/>
            <person name="Hadjithomas M."/>
            <person name="Karamycheva S."/>
            <person name="Brunk B."/>
            <person name="Roos D."/>
            <person name="Caler E."/>
            <person name="Lorenzi H."/>
        </authorList>
    </citation>
    <scope>NUCLEOTIDE SEQUENCE</scope>
</reference>
<dbReference type="AlphaFoldDB" id="A0A023B3G9"/>
<accession>A0A023B3G9</accession>
<keyword evidence="1" id="KW-0175">Coiled coil</keyword>
<protein>
    <submittedName>
        <fullName evidence="3">Pinin/SDK/memA/protein</fullName>
    </submittedName>
</protein>
<proteinExistence type="predicted"/>
<evidence type="ECO:0000256" key="1">
    <source>
        <dbReference type="SAM" id="Coils"/>
    </source>
</evidence>
<sequence length="135" mass="16183">MAPAWNIAGYLLKAKEELKSTRPVRLQQERLAQVENSIEERRRQTLEAEIREIQTQVDAKRQLIDSLGRQMEEIQYKEILRQITDQYLVMSQFIRTKTQPPLFWTPYKHNAITRKLQINTNEEINNRIKSFNQQQ</sequence>
<organism evidence="3 4">
    <name type="scientific">Gregarina niphandrodes</name>
    <name type="common">Septate eugregarine</name>
    <dbReference type="NCBI Taxonomy" id="110365"/>
    <lineage>
        <taxon>Eukaryota</taxon>
        <taxon>Sar</taxon>
        <taxon>Alveolata</taxon>
        <taxon>Apicomplexa</taxon>
        <taxon>Conoidasida</taxon>
        <taxon>Gregarinasina</taxon>
        <taxon>Eugregarinorida</taxon>
        <taxon>Gregarinidae</taxon>
        <taxon>Gregarina</taxon>
    </lineage>
</organism>